<gene>
    <name evidence="2" type="ORF">E3N88_41311</name>
</gene>
<evidence type="ECO:0000313" key="3">
    <source>
        <dbReference type="Proteomes" id="UP000326396"/>
    </source>
</evidence>
<feature type="compositionally biased region" description="Pro residues" evidence="1">
    <location>
        <begin position="121"/>
        <end position="134"/>
    </location>
</feature>
<evidence type="ECO:0000313" key="2">
    <source>
        <dbReference type="EMBL" id="KAD2394334.1"/>
    </source>
</evidence>
<keyword evidence="3" id="KW-1185">Reference proteome</keyword>
<protein>
    <submittedName>
        <fullName evidence="2">Uncharacterized protein</fullName>
    </submittedName>
</protein>
<organism evidence="2 3">
    <name type="scientific">Mikania micrantha</name>
    <name type="common">bitter vine</name>
    <dbReference type="NCBI Taxonomy" id="192012"/>
    <lineage>
        <taxon>Eukaryota</taxon>
        <taxon>Viridiplantae</taxon>
        <taxon>Streptophyta</taxon>
        <taxon>Embryophyta</taxon>
        <taxon>Tracheophyta</taxon>
        <taxon>Spermatophyta</taxon>
        <taxon>Magnoliopsida</taxon>
        <taxon>eudicotyledons</taxon>
        <taxon>Gunneridae</taxon>
        <taxon>Pentapetalae</taxon>
        <taxon>asterids</taxon>
        <taxon>campanulids</taxon>
        <taxon>Asterales</taxon>
        <taxon>Asteraceae</taxon>
        <taxon>Asteroideae</taxon>
        <taxon>Heliantheae alliance</taxon>
        <taxon>Eupatorieae</taxon>
        <taxon>Mikania</taxon>
    </lineage>
</organism>
<dbReference type="EMBL" id="SZYD01000019">
    <property type="protein sequence ID" value="KAD2394334.1"/>
    <property type="molecule type" value="Genomic_DNA"/>
</dbReference>
<feature type="region of interest" description="Disordered" evidence="1">
    <location>
        <begin position="121"/>
        <end position="158"/>
    </location>
</feature>
<evidence type="ECO:0000256" key="1">
    <source>
        <dbReference type="SAM" id="MobiDB-lite"/>
    </source>
</evidence>
<name>A0A5N6LQ73_9ASTR</name>
<proteinExistence type="predicted"/>
<comment type="caution">
    <text evidence="2">The sequence shown here is derived from an EMBL/GenBank/DDBJ whole genome shotgun (WGS) entry which is preliminary data.</text>
</comment>
<dbReference type="AlphaFoldDB" id="A0A5N6LQ73"/>
<feature type="region of interest" description="Disordered" evidence="1">
    <location>
        <begin position="1"/>
        <end position="29"/>
    </location>
</feature>
<feature type="compositionally biased region" description="Low complexity" evidence="1">
    <location>
        <begin position="146"/>
        <end position="158"/>
    </location>
</feature>
<accession>A0A5N6LQ73</accession>
<dbReference type="Proteomes" id="UP000326396">
    <property type="component" value="Linkage Group LG9"/>
</dbReference>
<reference evidence="2 3" key="1">
    <citation type="submission" date="2019-05" db="EMBL/GenBank/DDBJ databases">
        <title>Mikania micrantha, genome provides insights into the molecular mechanism of rapid growth.</title>
        <authorList>
            <person name="Liu B."/>
        </authorList>
    </citation>
    <scope>NUCLEOTIDE SEQUENCE [LARGE SCALE GENOMIC DNA]</scope>
    <source>
        <strain evidence="2">NLD-2019</strain>
        <tissue evidence="2">Leaf</tissue>
    </source>
</reference>
<sequence>MILECEGKSISPFVPDEDEPPSPFDIDDPRRDNQILALRNKSIHGSLKADMVEHIERTRTEVLELQTVCFLEDISLKKSARPLLDLFLNQTLLTFELFPSSSPFFIASLPNASSTAALPCRPLPPPLHPQPAQSPPHLHSRRHQRSSTASTTTAAPTQLTTPTAVAIHSLALTAALSTAGATTTLLHSRIRVG</sequence>